<accession>A0AA37NBQ0</accession>
<dbReference type="Proteomes" id="UP001055091">
    <property type="component" value="Unassembled WGS sequence"/>
</dbReference>
<reference evidence="1" key="1">
    <citation type="submission" date="2022-01" db="EMBL/GenBank/DDBJ databases">
        <title>Novel bile acid biosynthetic pathways are enriched in the microbiome of centenarians.</title>
        <authorList>
            <person name="Sato Y."/>
            <person name="Atarashi K."/>
            <person name="Plichta R.D."/>
            <person name="Arai Y."/>
            <person name="Sasajima S."/>
            <person name="Kearney M.S."/>
            <person name="Suda W."/>
            <person name="Takeshita K."/>
            <person name="Sasaki T."/>
            <person name="Okamoto S."/>
            <person name="Skelly N.A."/>
            <person name="Okamura Y."/>
            <person name="Vlamakis H."/>
            <person name="Li Y."/>
            <person name="Tanoue T."/>
            <person name="Takei H."/>
            <person name="Nittono H."/>
            <person name="Narushima S."/>
            <person name="Irie J."/>
            <person name="Itoh H."/>
            <person name="Moriya K."/>
            <person name="Sugiura Y."/>
            <person name="Suematsu M."/>
            <person name="Moritoki N."/>
            <person name="Shibata S."/>
            <person name="Littman R.D."/>
            <person name="Fischbach A.M."/>
            <person name="Uwamino Y."/>
            <person name="Inoue T."/>
            <person name="Honda A."/>
            <person name="Hattori M."/>
            <person name="Murai T."/>
            <person name="Xavier J.R."/>
            <person name="Hirose N."/>
            <person name="Honda K."/>
        </authorList>
    </citation>
    <scope>NUCLEOTIDE SEQUENCE</scope>
    <source>
        <strain evidence="1">CE91-St55</strain>
    </source>
</reference>
<protein>
    <submittedName>
        <fullName evidence="1">Uncharacterized protein</fullName>
    </submittedName>
</protein>
<sequence length="48" mass="5790">MPKKKFSPSGGAREEKRRFRWLLYQKPKAYPSRPISNKKDMLKPIRRS</sequence>
<dbReference type="RefSeq" id="WP_169897207.1">
    <property type="nucleotide sequence ID" value="NZ_BQNJ01000001.1"/>
</dbReference>
<proteinExistence type="predicted"/>
<evidence type="ECO:0000313" key="2">
    <source>
        <dbReference type="Proteomes" id="UP001055091"/>
    </source>
</evidence>
<gene>
    <name evidence="1" type="ORF">CE91St55_23050</name>
</gene>
<dbReference type="GeneID" id="93305285"/>
<evidence type="ECO:0000313" key="1">
    <source>
        <dbReference type="EMBL" id="GKH00324.1"/>
    </source>
</evidence>
<dbReference type="AlphaFoldDB" id="A0AA37NBQ0"/>
<comment type="caution">
    <text evidence="1">The sequence shown here is derived from an EMBL/GenBank/DDBJ whole genome shotgun (WGS) entry which is preliminary data.</text>
</comment>
<name>A0AA37NBQ0_9FIRM</name>
<dbReference type="EMBL" id="BQNJ01000001">
    <property type="protein sequence ID" value="GKH00324.1"/>
    <property type="molecule type" value="Genomic_DNA"/>
</dbReference>
<organism evidence="1 2">
    <name type="scientific">Hungatella hathewayi</name>
    <dbReference type="NCBI Taxonomy" id="154046"/>
    <lineage>
        <taxon>Bacteria</taxon>
        <taxon>Bacillati</taxon>
        <taxon>Bacillota</taxon>
        <taxon>Clostridia</taxon>
        <taxon>Lachnospirales</taxon>
        <taxon>Lachnospiraceae</taxon>
        <taxon>Hungatella</taxon>
    </lineage>
</organism>